<feature type="domain" description="ABC transmembrane type-1" evidence="10">
    <location>
        <begin position="44"/>
        <end position="354"/>
    </location>
</feature>
<dbReference type="InterPro" id="IPR017871">
    <property type="entry name" value="ABC_transporter-like_CS"/>
</dbReference>
<evidence type="ECO:0000256" key="3">
    <source>
        <dbReference type="ARBA" id="ARBA00022692"/>
    </source>
</evidence>
<feature type="transmembrane region" description="Helical" evidence="8">
    <location>
        <begin position="325"/>
        <end position="345"/>
    </location>
</feature>
<keyword evidence="7 8" id="KW-0472">Membrane</keyword>
<keyword evidence="6 8" id="KW-1133">Transmembrane helix</keyword>
<dbReference type="SUPFAM" id="SSF90123">
    <property type="entry name" value="ABC transporter transmembrane region"/>
    <property type="match status" value="1"/>
</dbReference>
<dbReference type="InterPro" id="IPR039421">
    <property type="entry name" value="Type_1_exporter"/>
</dbReference>
<dbReference type="GO" id="GO:0015421">
    <property type="term" value="F:ABC-type oligopeptide transporter activity"/>
    <property type="evidence" value="ECO:0007669"/>
    <property type="project" value="TreeGrafter"/>
</dbReference>
<dbReference type="PROSITE" id="PS50929">
    <property type="entry name" value="ABC_TM1F"/>
    <property type="match status" value="1"/>
</dbReference>
<dbReference type="Proteomes" id="UP001230268">
    <property type="component" value="Unassembled WGS sequence"/>
</dbReference>
<keyword evidence="3 8" id="KW-0812">Transmembrane</keyword>
<evidence type="ECO:0000313" key="12">
    <source>
        <dbReference type="Proteomes" id="UP001230268"/>
    </source>
</evidence>
<dbReference type="AlphaFoldDB" id="A0AAD8LPQ2"/>
<keyword evidence="4" id="KW-0547">Nucleotide-binding</keyword>
<evidence type="ECO:0000256" key="6">
    <source>
        <dbReference type="ARBA" id="ARBA00022989"/>
    </source>
</evidence>
<keyword evidence="12" id="KW-1185">Reference proteome</keyword>
<dbReference type="GO" id="GO:0016887">
    <property type="term" value="F:ATP hydrolysis activity"/>
    <property type="evidence" value="ECO:0007669"/>
    <property type="project" value="InterPro"/>
</dbReference>
<evidence type="ECO:0000256" key="2">
    <source>
        <dbReference type="ARBA" id="ARBA00022448"/>
    </source>
</evidence>
<dbReference type="FunFam" id="3.40.50.300:FF:000604">
    <property type="entry name" value="ABC transporter B family member 28"/>
    <property type="match status" value="1"/>
</dbReference>
<dbReference type="GO" id="GO:0005524">
    <property type="term" value="F:ATP binding"/>
    <property type="evidence" value="ECO:0007669"/>
    <property type="project" value="UniProtKB-KW"/>
</dbReference>
<dbReference type="PROSITE" id="PS00211">
    <property type="entry name" value="ABC_TRANSPORTER_1"/>
    <property type="match status" value="1"/>
</dbReference>
<accession>A0AAD8LPQ2</accession>
<dbReference type="PANTHER" id="PTHR43394:SF1">
    <property type="entry name" value="ATP-BINDING CASSETTE SUB-FAMILY B MEMBER 10, MITOCHONDRIAL"/>
    <property type="match status" value="1"/>
</dbReference>
<dbReference type="InterPro" id="IPR003439">
    <property type="entry name" value="ABC_transporter-like_ATP-bd"/>
</dbReference>
<dbReference type="Pfam" id="PF00005">
    <property type="entry name" value="ABC_tran"/>
    <property type="match status" value="1"/>
</dbReference>
<comment type="caution">
    <text evidence="11">The sequence shown here is derived from an EMBL/GenBank/DDBJ whole genome shotgun (WGS) entry which is preliminary data.</text>
</comment>
<comment type="subcellular location">
    <subcellularLocation>
        <location evidence="1">Membrane</location>
        <topology evidence="1">Multi-pass membrane protein</topology>
    </subcellularLocation>
</comment>
<dbReference type="GO" id="GO:0005737">
    <property type="term" value="C:cytoplasm"/>
    <property type="evidence" value="ECO:0007669"/>
    <property type="project" value="UniProtKB-ARBA"/>
</dbReference>
<dbReference type="InterPro" id="IPR027417">
    <property type="entry name" value="P-loop_NTPase"/>
</dbReference>
<dbReference type="Gene3D" id="3.40.50.300">
    <property type="entry name" value="P-loop containing nucleotide triphosphate hydrolases"/>
    <property type="match status" value="1"/>
</dbReference>
<proteinExistence type="predicted"/>
<feature type="domain" description="ABC transporter" evidence="9">
    <location>
        <begin position="385"/>
        <end position="622"/>
    </location>
</feature>
<keyword evidence="2" id="KW-0813">Transport</keyword>
<name>A0AAD8LPQ2_BABGI</name>
<evidence type="ECO:0000256" key="7">
    <source>
        <dbReference type="ARBA" id="ARBA00023136"/>
    </source>
</evidence>
<organism evidence="11 12">
    <name type="scientific">Babesia gibsoni</name>
    <dbReference type="NCBI Taxonomy" id="33632"/>
    <lineage>
        <taxon>Eukaryota</taxon>
        <taxon>Sar</taxon>
        <taxon>Alveolata</taxon>
        <taxon>Apicomplexa</taxon>
        <taxon>Aconoidasida</taxon>
        <taxon>Piroplasmida</taxon>
        <taxon>Babesiidae</taxon>
        <taxon>Babesia</taxon>
    </lineage>
</organism>
<evidence type="ECO:0000259" key="9">
    <source>
        <dbReference type="PROSITE" id="PS50893"/>
    </source>
</evidence>
<evidence type="ECO:0000313" key="11">
    <source>
        <dbReference type="EMBL" id="KAK1442107.1"/>
    </source>
</evidence>
<dbReference type="InterPro" id="IPR036640">
    <property type="entry name" value="ABC1_TM_sf"/>
</dbReference>
<evidence type="ECO:0000256" key="1">
    <source>
        <dbReference type="ARBA" id="ARBA00004141"/>
    </source>
</evidence>
<dbReference type="SMART" id="SM00382">
    <property type="entry name" value="AAA"/>
    <property type="match status" value="1"/>
</dbReference>
<gene>
    <name evidence="11" type="ORF">BgAZ_401370</name>
</gene>
<dbReference type="EMBL" id="JAVEPI010000004">
    <property type="protein sequence ID" value="KAK1442107.1"/>
    <property type="molecule type" value="Genomic_DNA"/>
</dbReference>
<dbReference type="InterPro" id="IPR003593">
    <property type="entry name" value="AAA+_ATPase"/>
</dbReference>
<dbReference type="PANTHER" id="PTHR43394">
    <property type="entry name" value="ATP-DEPENDENT PERMEASE MDL1, MITOCHONDRIAL"/>
    <property type="match status" value="1"/>
</dbReference>
<evidence type="ECO:0000259" key="10">
    <source>
        <dbReference type="PROSITE" id="PS50929"/>
    </source>
</evidence>
<dbReference type="PROSITE" id="PS50893">
    <property type="entry name" value="ABC_TRANSPORTER_2"/>
    <property type="match status" value="1"/>
</dbReference>
<feature type="transmembrane region" description="Helical" evidence="8">
    <location>
        <begin position="294"/>
        <end position="313"/>
    </location>
</feature>
<evidence type="ECO:0000256" key="4">
    <source>
        <dbReference type="ARBA" id="ARBA00022741"/>
    </source>
</evidence>
<dbReference type="GO" id="GO:0016020">
    <property type="term" value="C:membrane"/>
    <property type="evidence" value="ECO:0007669"/>
    <property type="project" value="UniProtKB-SubCell"/>
</dbReference>
<protein>
    <submittedName>
        <fullName evidence="11">ATP-dependent permease mdl1</fullName>
    </submittedName>
</protein>
<evidence type="ECO:0000256" key="5">
    <source>
        <dbReference type="ARBA" id="ARBA00022840"/>
    </source>
</evidence>
<dbReference type="SUPFAM" id="SSF52540">
    <property type="entry name" value="P-loop containing nucleoside triphosphate hydrolases"/>
    <property type="match status" value="1"/>
</dbReference>
<dbReference type="Pfam" id="PF00664">
    <property type="entry name" value="ABC_membrane"/>
    <property type="match status" value="1"/>
</dbReference>
<dbReference type="InterPro" id="IPR011527">
    <property type="entry name" value="ABC1_TM_dom"/>
</dbReference>
<dbReference type="Gene3D" id="1.20.1560.10">
    <property type="entry name" value="ABC transporter type 1, transmembrane domain"/>
    <property type="match status" value="1"/>
</dbReference>
<evidence type="ECO:0000256" key="8">
    <source>
        <dbReference type="SAM" id="Phobius"/>
    </source>
</evidence>
<keyword evidence="5" id="KW-0067">ATP-binding</keyword>
<reference evidence="11" key="1">
    <citation type="submission" date="2023-08" db="EMBL/GenBank/DDBJ databases">
        <title>Draft sequence of the Babesia gibsoni genome.</title>
        <authorList>
            <person name="Yamagishi J.Y."/>
            <person name="Xuan X.X."/>
        </authorList>
    </citation>
    <scope>NUCLEOTIDE SEQUENCE</scope>
    <source>
        <strain evidence="11">Azabu</strain>
    </source>
</reference>
<sequence length="625" mass="68588">MSTMQSKLSTPSEGEIAKAPVVSVSKVVRRFINELEYEEKKCLLLGGGAMVVNAITNMLFPRIIGNIIDSGSSGRVFGSNIWSYHSVNTPPPLGEDLSDAVGCPFHLFKTLFCSALPLYVAGSVASWVRVYNMKYSIYLIQKRSRRKMFNKIMRQGAPFFHTKASSFLIAKLLNDCDEAPRSLVENVFTFMRCCNSVIGGTMNLICISPGLTGLSMMCMPVFGLFIIGYSALIKRGQREKKECMDETICKAGEVIDNIESVMNLGKETDEIYRFSELLDSCDAVSQTLCNSEGIFMGSVLAGFNLSTIIMLYCGAYKMKSGTISIGNLASFLLYGSMLGIGVSGLSKITSEVSMSSVSMQSIYDLHDLEDVKDEEKTLESVSGELEFDNVFFSYETRPDVPVLKGLSFKVEAGEIIAVVGPNGMGKSTTANLLTTLYKPKSGRVLLDGVDVNSLSSRWLRSKVFTVITQNPLLFSMSIEENLRYGNDDVTMEEIYEAAKLCDVHDFIESLPEKYDTNVGQRGDLLSSGQKQRIALARAVLRKTPCLIVDEAVSAMDGSSEDLVRKLLNTKLKGTTTVIITHHASTLRYASKVVVLNEGSVEFYGELADASAGSETFKNIFPGFRV</sequence>
<feature type="transmembrane region" description="Helical" evidence="8">
    <location>
        <begin position="211"/>
        <end position="232"/>
    </location>
</feature>